<sequence>MNRSGVKDQGPDRAASDRTGDGGAETNVEAVLVAPGTVVT</sequence>
<protein>
    <submittedName>
        <fullName evidence="2">Uncharacterized protein</fullName>
    </submittedName>
</protein>
<feature type="compositionally biased region" description="Basic and acidic residues" evidence="1">
    <location>
        <begin position="1"/>
        <end position="20"/>
    </location>
</feature>
<name>J2ZPJ5_ACTNH</name>
<feature type="region of interest" description="Disordered" evidence="1">
    <location>
        <begin position="1"/>
        <end position="40"/>
    </location>
</feature>
<dbReference type="EMBL" id="ALJK01000149">
    <property type="protein sequence ID" value="EJN84475.1"/>
    <property type="molecule type" value="Genomic_DNA"/>
</dbReference>
<evidence type="ECO:0000256" key="1">
    <source>
        <dbReference type="SAM" id="MobiDB-lite"/>
    </source>
</evidence>
<evidence type="ECO:0000313" key="3">
    <source>
        <dbReference type="Proteomes" id="UP000007814"/>
    </source>
</evidence>
<reference evidence="2 3" key="1">
    <citation type="submission" date="2012-07" db="EMBL/GenBank/DDBJ databases">
        <authorList>
            <person name="Durkin A.S."/>
            <person name="McCorrison J."/>
            <person name="Torralba M."/>
            <person name="Gillis M."/>
            <person name="Methe B."/>
            <person name="Sutton G."/>
            <person name="Nelson K.E."/>
        </authorList>
    </citation>
    <scope>NUCLEOTIDE SEQUENCE [LARGE SCALE GENOMIC DNA]</scope>
    <source>
        <strain evidence="3">ATCC 12104 / DSM 43013 / CCUG 2238 / JCM 8349 / NCTC 10301 / Howell 279</strain>
    </source>
</reference>
<proteinExistence type="predicted"/>
<dbReference type="AlphaFoldDB" id="J2ZPJ5"/>
<comment type="caution">
    <text evidence="2">The sequence shown here is derived from an EMBL/GenBank/DDBJ whole genome shotgun (WGS) entry which is preliminary data.</text>
</comment>
<accession>J2ZPJ5</accession>
<evidence type="ECO:0000313" key="2">
    <source>
        <dbReference type="EMBL" id="EJN84475.1"/>
    </source>
</evidence>
<dbReference type="Proteomes" id="UP000007814">
    <property type="component" value="Unassembled WGS sequence"/>
</dbReference>
<organism evidence="2 3">
    <name type="scientific">Actinomyces naeslundii (strain ATCC 12104 / DSM 43013 / CCUG 2238 / JCM 8349 / NCTC 10301 / Howell 279)</name>
    <dbReference type="NCBI Taxonomy" id="1115803"/>
    <lineage>
        <taxon>Bacteria</taxon>
        <taxon>Bacillati</taxon>
        <taxon>Actinomycetota</taxon>
        <taxon>Actinomycetes</taxon>
        <taxon>Actinomycetales</taxon>
        <taxon>Actinomycetaceae</taxon>
        <taxon>Actinomyces</taxon>
    </lineage>
</organism>
<gene>
    <name evidence="2" type="ORF">HMPREF1129_2641</name>
</gene>